<dbReference type="InterPro" id="IPR012346">
    <property type="entry name" value="p53/RUNT-type_TF_DNA-bd_sf"/>
</dbReference>
<feature type="site" description="Interaction with DNA" evidence="14">
    <location>
        <position position="141"/>
    </location>
</feature>
<feature type="binding site" evidence="13">
    <location>
        <position position="197"/>
    </location>
    <ligand>
        <name>Zn(2+)</name>
        <dbReference type="ChEBI" id="CHEBI:29105"/>
    </ligand>
</feature>
<dbReference type="GO" id="GO:0005634">
    <property type="term" value="C:nucleus"/>
    <property type="evidence" value="ECO:0007669"/>
    <property type="project" value="UniProtKB-SubCell"/>
</dbReference>
<accession>A0A7J8KIU9</accession>
<dbReference type="PANTHER" id="PTHR11447">
    <property type="entry name" value="CELLULAR TUMOR ANTIGEN P53"/>
    <property type="match status" value="1"/>
</dbReference>
<keyword evidence="10 15" id="KW-0010">Activator</keyword>
<dbReference type="GO" id="GO:0046872">
    <property type="term" value="F:metal ion binding"/>
    <property type="evidence" value="ECO:0007669"/>
    <property type="project" value="UniProtKB-KW"/>
</dbReference>
<evidence type="ECO:0000256" key="3">
    <source>
        <dbReference type="ARBA" id="ARBA00006167"/>
    </source>
</evidence>
<keyword evidence="4 15" id="KW-0053">Apoptosis</keyword>
<name>A0A7J8KIU9_ROUAE</name>
<evidence type="ECO:0000256" key="6">
    <source>
        <dbReference type="ARBA" id="ARBA00022824"/>
    </source>
</evidence>
<comment type="caution">
    <text evidence="19">The sequence shown here is derived from an EMBL/GenBank/DDBJ whole genome shotgun (WGS) entry which is preliminary data.</text>
</comment>
<evidence type="ECO:0000256" key="5">
    <source>
        <dbReference type="ARBA" id="ARBA00022723"/>
    </source>
</evidence>
<dbReference type="SUPFAM" id="SSF47769">
    <property type="entry name" value="SAM/Pointed domain"/>
    <property type="match status" value="1"/>
</dbReference>
<feature type="binding site" evidence="13">
    <location>
        <position position="261"/>
    </location>
    <ligand>
        <name>Zn(2+)</name>
        <dbReference type="ChEBI" id="CHEBI:29105"/>
    </ligand>
</feature>
<keyword evidence="9 15" id="KW-0238">DNA-binding</keyword>
<feature type="domain" description="p53 tetramerisation" evidence="18">
    <location>
        <begin position="348"/>
        <end position="387"/>
    </location>
</feature>
<dbReference type="InterPro" id="IPR008967">
    <property type="entry name" value="p53-like_TF_DNA-bd_sf"/>
</dbReference>
<gene>
    <name evidence="19" type="ORF">HJG63_019733</name>
</gene>
<dbReference type="GO" id="GO:0000981">
    <property type="term" value="F:DNA-binding transcription factor activity, RNA polymerase II-specific"/>
    <property type="evidence" value="ECO:0007669"/>
    <property type="project" value="TreeGrafter"/>
</dbReference>
<dbReference type="InterPro" id="IPR002117">
    <property type="entry name" value="p53_tumour_suppressor"/>
</dbReference>
<evidence type="ECO:0000256" key="16">
    <source>
        <dbReference type="SAM" id="MobiDB-lite"/>
    </source>
</evidence>
<evidence type="ECO:0000259" key="18">
    <source>
        <dbReference type="Pfam" id="PF07710"/>
    </source>
</evidence>
<dbReference type="GO" id="GO:0051262">
    <property type="term" value="P:protein tetramerization"/>
    <property type="evidence" value="ECO:0007669"/>
    <property type="project" value="InterPro"/>
</dbReference>
<dbReference type="CDD" id="cd08367">
    <property type="entry name" value="P53"/>
    <property type="match status" value="1"/>
</dbReference>
<proteinExistence type="inferred from homology"/>
<evidence type="ECO:0000256" key="8">
    <source>
        <dbReference type="ARBA" id="ARBA00023015"/>
    </source>
</evidence>
<evidence type="ECO:0000256" key="13">
    <source>
        <dbReference type="PIRSR" id="PIRSR602117-1"/>
    </source>
</evidence>
<keyword evidence="5 13" id="KW-0479">Metal-binding</keyword>
<comment type="similarity">
    <text evidence="3 15">Belongs to the p53 family.</text>
</comment>
<dbReference type="GO" id="GO:0006915">
    <property type="term" value="P:apoptotic process"/>
    <property type="evidence" value="ECO:0007669"/>
    <property type="project" value="UniProtKB-KW"/>
</dbReference>
<keyword evidence="12 15" id="KW-0539">Nucleus</keyword>
<evidence type="ECO:0000256" key="7">
    <source>
        <dbReference type="ARBA" id="ARBA00022833"/>
    </source>
</evidence>
<keyword evidence="20" id="KW-1185">Reference proteome</keyword>
<dbReference type="Gene3D" id="1.10.150.50">
    <property type="entry name" value="Transcription Factor, Ets-1"/>
    <property type="match status" value="1"/>
</dbReference>
<reference evidence="19 20" key="1">
    <citation type="journal article" date="2020" name="Nature">
        <title>Six reference-quality genomes reveal evolution of bat adaptations.</title>
        <authorList>
            <person name="Jebb D."/>
            <person name="Huang Z."/>
            <person name="Pippel M."/>
            <person name="Hughes G.M."/>
            <person name="Lavrichenko K."/>
            <person name="Devanna P."/>
            <person name="Winkler S."/>
            <person name="Jermiin L.S."/>
            <person name="Skirmuntt E.C."/>
            <person name="Katzourakis A."/>
            <person name="Burkitt-Gray L."/>
            <person name="Ray D.A."/>
            <person name="Sullivan K.A.M."/>
            <person name="Roscito J.G."/>
            <person name="Kirilenko B.M."/>
            <person name="Davalos L.M."/>
            <person name="Corthals A.P."/>
            <person name="Power M.L."/>
            <person name="Jones G."/>
            <person name="Ransome R.D."/>
            <person name="Dechmann D.K.N."/>
            <person name="Locatelli A.G."/>
            <person name="Puechmaille S.J."/>
            <person name="Fedrigo O."/>
            <person name="Jarvis E.D."/>
            <person name="Hiller M."/>
            <person name="Vernes S.C."/>
            <person name="Myers E.W."/>
            <person name="Teeling E.C."/>
        </authorList>
    </citation>
    <scope>NUCLEOTIDE SEQUENCE [LARGE SCALE GENOMIC DNA]</scope>
    <source>
        <strain evidence="19">MRouAeg1</strain>
        <tissue evidence="19">Muscle</tissue>
    </source>
</reference>
<feature type="domain" description="p53 DNA-binding" evidence="17">
    <location>
        <begin position="121"/>
        <end position="311"/>
    </location>
</feature>
<feature type="region of interest" description="Disordered" evidence="16">
    <location>
        <begin position="93"/>
        <end position="112"/>
    </location>
</feature>
<comment type="cofactor">
    <cofactor evidence="13 15">
        <name>Zn(2+)</name>
        <dbReference type="ChEBI" id="CHEBI:29105"/>
    </cofactor>
    <text evidence="13 15">Binds 1 zinc ion per subunit.</text>
</comment>
<sequence length="546" mass="59751">MSQCPGSAPATEEGATFENLWSSLDPDSTYCDLPQPSQGDGDGVGGAEASMDVFQLQGLAASSAMSQFNLLSSTMDQMGSRAASASPYAPELAASVPTHSPHAQPSSTFDALSPAPAIPSNADYPGPHRFDVTFQQSSTAKSATWTYSPLLKKLYCQIAKTCPIQVKVSSPPPPGTAVRAMPVYKKAEHVTEVVKRCPNHELGRDFNEGQSAPASHLIRVEGNNLSQYVDDPVTGRQSVMVPYEPPQVGTEFTTILYNFMCNSSCVGGMNRRPILIIITLETRDGQVLGRRSFEGRICACPGRDRKADEDHFREQQALNESAAKNGVASKRAFKQSPPAIPALGSNVKKRRHGDEDMYYMHVRGRENFEILMKVKESLELMELVPQQVVESYRQQQQLLQRPFLTGLGCPNCIEYFTSQGLQSIYHLQNLTMEDLGALKIPEQYRVAIWRGLQDLKQSHDCGAQQLLRSGSNAATISIGGAGELQRQRVMEAVHFRVRHTITIPNRAGPGAGGAAPDDWADFGFDLPDCKSRRQAIKEEFTEGEAN</sequence>
<dbReference type="EMBL" id="JACASE010000001">
    <property type="protein sequence ID" value="KAF6508742.1"/>
    <property type="molecule type" value="Genomic_DNA"/>
</dbReference>
<keyword evidence="11 15" id="KW-0804">Transcription</keyword>
<keyword evidence="8 15" id="KW-0805">Transcription regulation</keyword>
<feature type="compositionally biased region" description="Polar residues" evidence="16">
    <location>
        <begin position="97"/>
        <end position="110"/>
    </location>
</feature>
<dbReference type="GO" id="GO:0005783">
    <property type="term" value="C:endoplasmic reticulum"/>
    <property type="evidence" value="ECO:0007669"/>
    <property type="project" value="UniProtKB-SubCell"/>
</dbReference>
<organism evidence="19 20">
    <name type="scientific">Rousettus aegyptiacus</name>
    <name type="common">Egyptian fruit bat</name>
    <name type="synonym">Pteropus aegyptiacus</name>
    <dbReference type="NCBI Taxonomy" id="9407"/>
    <lineage>
        <taxon>Eukaryota</taxon>
        <taxon>Metazoa</taxon>
        <taxon>Chordata</taxon>
        <taxon>Craniata</taxon>
        <taxon>Vertebrata</taxon>
        <taxon>Euteleostomi</taxon>
        <taxon>Mammalia</taxon>
        <taxon>Eutheria</taxon>
        <taxon>Laurasiatheria</taxon>
        <taxon>Chiroptera</taxon>
        <taxon>Yinpterochiroptera</taxon>
        <taxon>Pteropodoidea</taxon>
        <taxon>Pteropodidae</taxon>
        <taxon>Rousettinae</taxon>
        <taxon>Rousettus</taxon>
    </lineage>
</organism>
<evidence type="ECO:0000256" key="2">
    <source>
        <dbReference type="ARBA" id="ARBA00004300"/>
    </source>
</evidence>
<dbReference type="PANTHER" id="PTHR11447:SF21">
    <property type="entry name" value="TUMOR PROTEIN P73"/>
    <property type="match status" value="1"/>
</dbReference>
<dbReference type="InterPro" id="IPR013761">
    <property type="entry name" value="SAM/pointed_sf"/>
</dbReference>
<keyword evidence="6" id="KW-0256">Endoplasmic reticulum</keyword>
<feature type="region of interest" description="Disordered" evidence="16">
    <location>
        <begin position="1"/>
        <end position="46"/>
    </location>
</feature>
<evidence type="ECO:0000256" key="14">
    <source>
        <dbReference type="PIRSR" id="PIRSR602117-2"/>
    </source>
</evidence>
<dbReference type="FunFam" id="2.60.40.720:FF:000002">
    <property type="entry name" value="Cellular tumor antigen p53"/>
    <property type="match status" value="1"/>
</dbReference>
<dbReference type="InterPro" id="IPR011615">
    <property type="entry name" value="p53_DNA-bd"/>
</dbReference>
<keyword evidence="15" id="KW-0963">Cytoplasm</keyword>
<evidence type="ECO:0000313" key="19">
    <source>
        <dbReference type="EMBL" id="KAF6508742.1"/>
    </source>
</evidence>
<dbReference type="InterPro" id="IPR036674">
    <property type="entry name" value="p53_tetramer_sf"/>
</dbReference>
<evidence type="ECO:0000256" key="12">
    <source>
        <dbReference type="ARBA" id="ARBA00023242"/>
    </source>
</evidence>
<dbReference type="SUPFAM" id="SSF47719">
    <property type="entry name" value="p53 tetramerization domain"/>
    <property type="match status" value="1"/>
</dbReference>
<evidence type="ECO:0000256" key="4">
    <source>
        <dbReference type="ARBA" id="ARBA00022703"/>
    </source>
</evidence>
<evidence type="ECO:0000256" key="9">
    <source>
        <dbReference type="ARBA" id="ARBA00023125"/>
    </source>
</evidence>
<evidence type="ECO:0000259" key="17">
    <source>
        <dbReference type="Pfam" id="PF00870"/>
    </source>
</evidence>
<evidence type="ECO:0000256" key="11">
    <source>
        <dbReference type="ARBA" id="ARBA00023163"/>
    </source>
</evidence>
<protein>
    <recommendedName>
        <fullName evidence="15">Cellular tumor antigen p53</fullName>
    </recommendedName>
</protein>
<evidence type="ECO:0000313" key="20">
    <source>
        <dbReference type="Proteomes" id="UP000593571"/>
    </source>
</evidence>
<evidence type="ECO:0000256" key="15">
    <source>
        <dbReference type="RuleBase" id="RU003304"/>
    </source>
</evidence>
<dbReference type="GO" id="GO:0005813">
    <property type="term" value="C:centrosome"/>
    <property type="evidence" value="ECO:0007669"/>
    <property type="project" value="UniProtKB-SubCell"/>
</dbReference>
<dbReference type="InterPro" id="IPR010991">
    <property type="entry name" value="p53_tetrameristn"/>
</dbReference>
<dbReference type="InterPro" id="IPR057064">
    <property type="entry name" value="P53_central_site"/>
</dbReference>
<dbReference type="Pfam" id="PF00870">
    <property type="entry name" value="P53"/>
    <property type="match status" value="1"/>
</dbReference>
<feature type="binding site" evidence="13">
    <location>
        <position position="265"/>
    </location>
    <ligand>
        <name>Zn(2+)</name>
        <dbReference type="ChEBI" id="CHEBI:29105"/>
    </ligand>
</feature>
<dbReference type="Gene3D" id="4.10.170.10">
    <property type="entry name" value="p53-like tetramerisation domain"/>
    <property type="match status" value="1"/>
</dbReference>
<feature type="binding site" evidence="13">
    <location>
        <position position="200"/>
    </location>
    <ligand>
        <name>Zn(2+)</name>
        <dbReference type="ChEBI" id="CHEBI:29105"/>
    </ligand>
</feature>
<dbReference type="GO" id="GO:0000978">
    <property type="term" value="F:RNA polymerase II cis-regulatory region sequence-specific DNA binding"/>
    <property type="evidence" value="ECO:0007669"/>
    <property type="project" value="TreeGrafter"/>
</dbReference>
<keyword evidence="7 13" id="KW-0862">Zinc</keyword>
<dbReference type="Gene3D" id="2.60.40.720">
    <property type="match status" value="1"/>
</dbReference>
<evidence type="ECO:0000256" key="1">
    <source>
        <dbReference type="ARBA" id="ARBA00004240"/>
    </source>
</evidence>
<dbReference type="SUPFAM" id="SSF49417">
    <property type="entry name" value="p53-like transcription factors"/>
    <property type="match status" value="1"/>
</dbReference>
<comment type="subcellular location">
    <subcellularLocation>
        <location evidence="2">Cytoplasm</location>
        <location evidence="2">Cytoskeleton</location>
        <location evidence="2">Microtubule organizing center</location>
        <location evidence="2">Centrosome</location>
    </subcellularLocation>
    <subcellularLocation>
        <location evidence="15">Cytoplasm</location>
    </subcellularLocation>
    <subcellularLocation>
        <location evidence="15">Nucleus</location>
    </subcellularLocation>
    <subcellularLocation>
        <location evidence="1">Endoplasmic reticulum</location>
    </subcellularLocation>
</comment>
<dbReference type="Pfam" id="PF07710">
    <property type="entry name" value="P53_tetramer"/>
    <property type="match status" value="1"/>
</dbReference>
<dbReference type="PROSITE" id="PS00348">
    <property type="entry name" value="P53"/>
    <property type="match status" value="1"/>
</dbReference>
<comment type="subunit">
    <text evidence="15">Binds DNA as a homotetramer.</text>
</comment>
<dbReference type="Proteomes" id="UP000593571">
    <property type="component" value="Unassembled WGS sequence"/>
</dbReference>
<keyword evidence="15" id="KW-0131">Cell cycle</keyword>
<dbReference type="PRINTS" id="PR00386">
    <property type="entry name" value="P53SUPPRESSR"/>
</dbReference>
<evidence type="ECO:0000256" key="10">
    <source>
        <dbReference type="ARBA" id="ARBA00023159"/>
    </source>
</evidence>
<dbReference type="AlphaFoldDB" id="A0A7J8KIU9"/>
<comment type="function">
    <text evidence="15">Multifunctional transcription factor that induces cell cycle arrest, DNA repair or apoptosis upon binding to its target DNA sequence. Acts as a tumor suppressor in many tumor types; induces growth arrest or apoptosis depending on the physiological circumstances and cell type. Negatively regulates cell division by controlling expression of a set of genes required for this process. One of the activated genes is an inhibitor of cyclin-dependent kinases. Apoptosis induction seems to be mediated either by stimulation of BAX and FAS antigen expression, or by repression of Bcl-2 expression.</text>
</comment>